<evidence type="ECO:0000256" key="2">
    <source>
        <dbReference type="ARBA" id="ARBA00022490"/>
    </source>
</evidence>
<evidence type="ECO:0000256" key="5">
    <source>
        <dbReference type="ARBA" id="ARBA00022741"/>
    </source>
</evidence>
<evidence type="ECO:0000256" key="7">
    <source>
        <dbReference type="ARBA" id="ARBA00022840"/>
    </source>
</evidence>
<dbReference type="PIRSF" id="PIRSF000722">
    <property type="entry name" value="Acetate_prop_kin"/>
    <property type="match status" value="1"/>
</dbReference>
<feature type="site" description="Transition state stabilizer" evidence="9">
    <location>
        <position position="251"/>
    </location>
</feature>
<dbReference type="PROSITE" id="PS01076">
    <property type="entry name" value="ACETATE_KINASE_2"/>
    <property type="match status" value="1"/>
</dbReference>
<comment type="subcellular location">
    <subcellularLocation>
        <location evidence="9">Cytoplasm</location>
    </subcellularLocation>
</comment>
<dbReference type="PANTHER" id="PTHR21060">
    <property type="entry name" value="ACETATE KINASE"/>
    <property type="match status" value="1"/>
</dbReference>
<feature type="binding site" evidence="9">
    <location>
        <begin position="293"/>
        <end position="295"/>
    </location>
    <ligand>
        <name>ATP</name>
        <dbReference type="ChEBI" id="CHEBI:30616"/>
    </ligand>
</feature>
<protein>
    <recommendedName>
        <fullName evidence="9">Acetate kinase</fullName>
        <ecNumber evidence="9">2.7.2.1</ecNumber>
    </recommendedName>
    <alternativeName>
        <fullName evidence="9">Acetokinase</fullName>
    </alternativeName>
</protein>
<dbReference type="Gene3D" id="3.30.420.40">
    <property type="match status" value="2"/>
</dbReference>
<evidence type="ECO:0000256" key="6">
    <source>
        <dbReference type="ARBA" id="ARBA00022777"/>
    </source>
</evidence>
<dbReference type="GO" id="GO:0000287">
    <property type="term" value="F:magnesium ion binding"/>
    <property type="evidence" value="ECO:0007669"/>
    <property type="project" value="UniProtKB-UniRule"/>
</dbReference>
<dbReference type="PANTHER" id="PTHR21060:SF21">
    <property type="entry name" value="ACETATE KINASE"/>
    <property type="match status" value="1"/>
</dbReference>
<feature type="binding site" evidence="9">
    <location>
        <position position="16"/>
    </location>
    <ligand>
        <name>Mg(2+)</name>
        <dbReference type="ChEBI" id="CHEBI:18420"/>
    </ligand>
</feature>
<comment type="catalytic activity">
    <reaction evidence="9">
        <text>acetate + ATP = acetyl phosphate + ADP</text>
        <dbReference type="Rhea" id="RHEA:11352"/>
        <dbReference type="ChEBI" id="CHEBI:22191"/>
        <dbReference type="ChEBI" id="CHEBI:30089"/>
        <dbReference type="ChEBI" id="CHEBI:30616"/>
        <dbReference type="ChEBI" id="CHEBI:456216"/>
        <dbReference type="EC" id="2.7.2.1"/>
    </reaction>
</comment>
<proteinExistence type="inferred from homology"/>
<dbReference type="InterPro" id="IPR004372">
    <property type="entry name" value="Ac/propionate_kinase"/>
</dbReference>
<evidence type="ECO:0000256" key="9">
    <source>
        <dbReference type="HAMAP-Rule" id="MF_00020"/>
    </source>
</evidence>
<dbReference type="GO" id="GO:0008776">
    <property type="term" value="F:acetate kinase activity"/>
    <property type="evidence" value="ECO:0007669"/>
    <property type="project" value="UniProtKB-UniRule"/>
</dbReference>
<evidence type="ECO:0000256" key="10">
    <source>
        <dbReference type="RuleBase" id="RU003835"/>
    </source>
</evidence>
<keyword evidence="8 9" id="KW-0460">Magnesium</keyword>
<dbReference type="AlphaFoldDB" id="A0A2T5USB1"/>
<comment type="similarity">
    <text evidence="1 9 10">Belongs to the acetokinase family.</text>
</comment>
<accession>A0A2T5USB1</accession>
<dbReference type="GO" id="GO:0005829">
    <property type="term" value="C:cytosol"/>
    <property type="evidence" value="ECO:0007669"/>
    <property type="project" value="TreeGrafter"/>
</dbReference>
<dbReference type="UniPathway" id="UPA00340">
    <property type="reaction ID" value="UER00458"/>
</dbReference>
<feature type="active site" description="Proton donor/acceptor" evidence="9">
    <location>
        <position position="160"/>
    </location>
</feature>
<comment type="pathway">
    <text evidence="9">Metabolic intermediate biosynthesis; acetyl-CoA biosynthesis; acetyl-CoA from acetate: step 1/2.</text>
</comment>
<dbReference type="HAMAP" id="MF_00020">
    <property type="entry name" value="Acetate_kinase"/>
    <property type="match status" value="1"/>
</dbReference>
<keyword evidence="5 9" id="KW-0547">Nucleotide-binding</keyword>
<dbReference type="GO" id="GO:0006085">
    <property type="term" value="P:acetyl-CoA biosynthetic process"/>
    <property type="evidence" value="ECO:0007669"/>
    <property type="project" value="UniProtKB-UniRule"/>
</dbReference>
<feature type="site" description="Transition state stabilizer" evidence="9">
    <location>
        <position position="191"/>
    </location>
</feature>
<evidence type="ECO:0000313" key="12">
    <source>
        <dbReference type="Proteomes" id="UP000244081"/>
    </source>
</evidence>
<keyword evidence="2 9" id="KW-0963">Cytoplasm</keyword>
<evidence type="ECO:0000256" key="8">
    <source>
        <dbReference type="ARBA" id="ARBA00022842"/>
    </source>
</evidence>
<dbReference type="Proteomes" id="UP000244081">
    <property type="component" value="Unassembled WGS sequence"/>
</dbReference>
<keyword evidence="4 9" id="KW-0479">Metal-binding</keyword>
<sequence>MTFSYSMKRGALLVLNSGSSSVKFTVFEVDPGEEQIMPLFSGQLTGIGTDAHLSAKAATGERMADESWAERDSGDVPALLPSLLAWVEEHLPPDLPLLAAGHRVVHGGANLRHPAMITDHLLGELETLIPLAPLHEPQNLAAIKVLADNRSDLPQVACFDTAFHHTQPRTSTTYAIPRHLTDAGIRRYGFHGLSYEYIARHMETHLPQLASGRVVVAHLGNGSSLCALNRGASVDTSMGFSVLEGVPMGTRPGNLDPGILIYLMRKFEMDADALEHLLYHQSGLLGVSGVSNDMRVLLSRDDDNSREAVDLFCIRTAKEICSLACSMGGLDALVFTAGIGEHSAEIRARICGHLKWIGVDLDKDLNKDDATRISTAASLPVHVIPTNEELMIARHTVDLLTMRNAA</sequence>
<keyword evidence="6 9" id="KW-0418">Kinase</keyword>
<evidence type="ECO:0000313" key="11">
    <source>
        <dbReference type="EMBL" id="PTW54389.1"/>
    </source>
</evidence>
<dbReference type="OrthoDB" id="9802453at2"/>
<dbReference type="GO" id="GO:0005524">
    <property type="term" value="F:ATP binding"/>
    <property type="evidence" value="ECO:0007669"/>
    <property type="project" value="UniProtKB-KW"/>
</dbReference>
<comment type="subunit">
    <text evidence="9">Homodimer.</text>
</comment>
<feature type="binding site" evidence="9">
    <location>
        <position position="103"/>
    </location>
    <ligand>
        <name>substrate</name>
    </ligand>
</feature>
<keyword evidence="7 9" id="KW-0067">ATP-binding</keyword>
<dbReference type="NCBIfam" id="TIGR00016">
    <property type="entry name" value="ackA"/>
    <property type="match status" value="1"/>
</dbReference>
<dbReference type="SUPFAM" id="SSF53067">
    <property type="entry name" value="Actin-like ATPase domain"/>
    <property type="match status" value="2"/>
</dbReference>
<keyword evidence="3 9" id="KW-0808">Transferase</keyword>
<evidence type="ECO:0000256" key="3">
    <source>
        <dbReference type="ARBA" id="ARBA00022679"/>
    </source>
</evidence>
<name>A0A2T5USB1_9HYPH</name>
<organism evidence="11 12">
    <name type="scientific">Breoghania corrubedonensis</name>
    <dbReference type="NCBI Taxonomy" id="665038"/>
    <lineage>
        <taxon>Bacteria</taxon>
        <taxon>Pseudomonadati</taxon>
        <taxon>Pseudomonadota</taxon>
        <taxon>Alphaproteobacteria</taxon>
        <taxon>Hyphomicrobiales</taxon>
        <taxon>Stappiaceae</taxon>
        <taxon>Breoghania</taxon>
    </lineage>
</organism>
<feature type="binding site" evidence="9">
    <location>
        <begin position="338"/>
        <end position="342"/>
    </location>
    <ligand>
        <name>ATP</name>
        <dbReference type="ChEBI" id="CHEBI:30616"/>
    </ligand>
</feature>
<dbReference type="InterPro" id="IPR023865">
    <property type="entry name" value="Aliphatic_acid_kinase_CS"/>
</dbReference>
<dbReference type="Pfam" id="PF00871">
    <property type="entry name" value="Acetate_kinase"/>
    <property type="match status" value="1"/>
</dbReference>
<gene>
    <name evidence="9" type="primary">ackA</name>
    <name evidence="11" type="ORF">C8N35_11470</name>
</gene>
<keyword evidence="12" id="KW-1185">Reference proteome</keyword>
<feature type="binding site" evidence="9">
    <location>
        <begin position="218"/>
        <end position="222"/>
    </location>
    <ligand>
        <name>ATP</name>
        <dbReference type="ChEBI" id="CHEBI:30616"/>
    </ligand>
</feature>
<dbReference type="EC" id="2.7.2.1" evidence="9"/>
<evidence type="ECO:0000256" key="4">
    <source>
        <dbReference type="ARBA" id="ARBA00022723"/>
    </source>
</evidence>
<feature type="binding site" evidence="9">
    <location>
        <position position="23"/>
    </location>
    <ligand>
        <name>ATP</name>
        <dbReference type="ChEBI" id="CHEBI:30616"/>
    </ligand>
</feature>
<dbReference type="PRINTS" id="PR00471">
    <property type="entry name" value="ACETATEKNASE"/>
</dbReference>
<dbReference type="GO" id="GO:0006083">
    <property type="term" value="P:acetate metabolic process"/>
    <property type="evidence" value="ECO:0007669"/>
    <property type="project" value="TreeGrafter"/>
</dbReference>
<dbReference type="InterPro" id="IPR000890">
    <property type="entry name" value="Aliphatic_acid_kin_short-chain"/>
</dbReference>
<comment type="cofactor">
    <cofactor evidence="9">
        <name>Mg(2+)</name>
        <dbReference type="ChEBI" id="CHEBI:18420"/>
    </cofactor>
    <cofactor evidence="9">
        <name>Mn(2+)</name>
        <dbReference type="ChEBI" id="CHEBI:29035"/>
    </cofactor>
    <text evidence="9">Mg(2+). Can also accept Mn(2+).</text>
</comment>
<feature type="binding site" evidence="9">
    <location>
        <position position="388"/>
    </location>
    <ligand>
        <name>Mg(2+)</name>
        <dbReference type="ChEBI" id="CHEBI:18420"/>
    </ligand>
</feature>
<comment type="caution">
    <text evidence="11">The sequence shown here is derived from an EMBL/GenBank/DDBJ whole genome shotgun (WGS) entry which is preliminary data.</text>
</comment>
<evidence type="ECO:0000256" key="1">
    <source>
        <dbReference type="ARBA" id="ARBA00008748"/>
    </source>
</evidence>
<comment type="function">
    <text evidence="9">Catalyzes the formation of acetyl phosphate from acetate and ATP. Can also catalyze the reverse reaction.</text>
</comment>
<dbReference type="PROSITE" id="PS01075">
    <property type="entry name" value="ACETATE_KINASE_1"/>
    <property type="match status" value="1"/>
</dbReference>
<reference evidence="11 12" key="1">
    <citation type="submission" date="2018-04" db="EMBL/GenBank/DDBJ databases">
        <title>Genomic Encyclopedia of Archaeal and Bacterial Type Strains, Phase II (KMG-II): from individual species to whole genera.</title>
        <authorList>
            <person name="Goeker M."/>
        </authorList>
    </citation>
    <scope>NUCLEOTIDE SEQUENCE [LARGE SCALE GENOMIC DNA]</scope>
    <source>
        <strain evidence="11 12">DSM 23382</strain>
    </source>
</reference>
<dbReference type="EMBL" id="QAYG01000014">
    <property type="protein sequence ID" value="PTW54389.1"/>
    <property type="molecule type" value="Genomic_DNA"/>
</dbReference>
<dbReference type="RefSeq" id="WP_107992008.1">
    <property type="nucleotide sequence ID" value="NZ_QAYG01000014.1"/>
</dbReference>
<dbReference type="InterPro" id="IPR043129">
    <property type="entry name" value="ATPase_NBD"/>
</dbReference>